<evidence type="ECO:0000256" key="7">
    <source>
        <dbReference type="ARBA" id="ARBA00023157"/>
    </source>
</evidence>
<evidence type="ECO:0000256" key="9">
    <source>
        <dbReference type="ARBA" id="ARBA00023182"/>
    </source>
</evidence>
<evidence type="ECO:0000256" key="3">
    <source>
        <dbReference type="ARBA" id="ARBA00022859"/>
    </source>
</evidence>
<reference evidence="13" key="1">
    <citation type="submission" date="2025-08" db="UniProtKB">
        <authorList>
            <consortium name="Ensembl"/>
        </authorList>
    </citation>
    <scope>IDENTIFICATION</scope>
</reference>
<protein>
    <recommendedName>
        <fullName evidence="12">MHC class II beta chain N-terminal domain-containing protein</fullName>
    </recommendedName>
</protein>
<keyword evidence="14" id="KW-1185">Reference proteome</keyword>
<dbReference type="PANTHER" id="PTHR19944">
    <property type="entry name" value="MHC CLASS II-RELATED"/>
    <property type="match status" value="1"/>
</dbReference>
<dbReference type="InParanoid" id="A0A674J0S1"/>
<dbReference type="GO" id="GO:0042613">
    <property type="term" value="C:MHC class II protein complex"/>
    <property type="evidence" value="ECO:0007669"/>
    <property type="project" value="UniProtKB-KW"/>
</dbReference>
<evidence type="ECO:0000256" key="10">
    <source>
        <dbReference type="SAM" id="MobiDB-lite"/>
    </source>
</evidence>
<dbReference type="Ensembl" id="ENSTMTT00000014000.1">
    <property type="protein sequence ID" value="ENSTMTP00000013532.1"/>
    <property type="gene ID" value="ENSTMTG00000009822.1"/>
</dbReference>
<dbReference type="InterPro" id="IPR014745">
    <property type="entry name" value="MHC_II_a/b_N"/>
</dbReference>
<feature type="domain" description="MHC class II beta chain N-terminal" evidence="12">
    <location>
        <begin position="45"/>
        <end position="119"/>
    </location>
</feature>
<comment type="subcellular location">
    <subcellularLocation>
        <location evidence="1">Membrane</location>
        <topology evidence="1">Single-pass type I membrane protein</topology>
    </subcellularLocation>
</comment>
<feature type="region of interest" description="Disordered" evidence="10">
    <location>
        <begin position="163"/>
        <end position="202"/>
    </location>
</feature>
<evidence type="ECO:0000256" key="6">
    <source>
        <dbReference type="ARBA" id="ARBA00023136"/>
    </source>
</evidence>
<dbReference type="FunFam" id="3.10.320.10:FF:000001">
    <property type="entry name" value="HLA class II histocompatibility antigen, DRB1-1 beta chain"/>
    <property type="match status" value="1"/>
</dbReference>
<dbReference type="Gene3D" id="3.10.320.10">
    <property type="entry name" value="Class II Histocompatibility Antigen, M Beta Chain, Chain B, domain 1"/>
    <property type="match status" value="1"/>
</dbReference>
<evidence type="ECO:0000256" key="11">
    <source>
        <dbReference type="SAM" id="SignalP"/>
    </source>
</evidence>
<evidence type="ECO:0000256" key="2">
    <source>
        <dbReference type="ARBA" id="ARBA00022692"/>
    </source>
</evidence>
<keyword evidence="5" id="KW-1064">Adaptive immunity</keyword>
<dbReference type="SUPFAM" id="SSF54452">
    <property type="entry name" value="MHC antigen-recognition domain"/>
    <property type="match status" value="1"/>
</dbReference>
<keyword evidence="7" id="KW-1015">Disulfide bond</keyword>
<proteinExistence type="predicted"/>
<dbReference type="Proteomes" id="UP000472274">
    <property type="component" value="Unplaced"/>
</dbReference>
<feature type="signal peptide" evidence="11">
    <location>
        <begin position="1"/>
        <end position="32"/>
    </location>
</feature>
<dbReference type="InterPro" id="IPR050160">
    <property type="entry name" value="MHC/Immunoglobulin"/>
</dbReference>
<dbReference type="InterPro" id="IPR011162">
    <property type="entry name" value="MHC_I/II-like_Ag-recog"/>
</dbReference>
<name>A0A674J0S1_9SAUR</name>
<keyword evidence="3" id="KW-0391">Immunity</keyword>
<dbReference type="InterPro" id="IPR000353">
    <property type="entry name" value="MHC_II_b_N"/>
</dbReference>
<accession>A0A674J0S1</accession>
<dbReference type="SMART" id="SM00921">
    <property type="entry name" value="MHC_II_beta"/>
    <property type="match status" value="1"/>
</dbReference>
<evidence type="ECO:0000256" key="1">
    <source>
        <dbReference type="ARBA" id="ARBA00004479"/>
    </source>
</evidence>
<dbReference type="AlphaFoldDB" id="A0A674J0S1"/>
<evidence type="ECO:0000256" key="5">
    <source>
        <dbReference type="ARBA" id="ARBA00023130"/>
    </source>
</evidence>
<dbReference type="GO" id="GO:0002250">
    <property type="term" value="P:adaptive immune response"/>
    <property type="evidence" value="ECO:0007669"/>
    <property type="project" value="UniProtKB-KW"/>
</dbReference>
<sequence>AMGAGRILGAGSGWAGALLVTLAMLRTHLAHCTEPPKRFVFQFKGDCHFTNGTERVRLLARWIYNQQQFVHFDSDLGLFVADTELGRSWAEGWNKDQAFLAQKRAEVDTYCRNNYRVDTPFTIDRRGEWDVAGGGARGVGRSAPPAPRYLQFPTCAGDKEGGAGPCSSCAGGGGQREQQARGQRWGHSAAGGEGAQALAGMR</sequence>
<evidence type="ECO:0000313" key="14">
    <source>
        <dbReference type="Proteomes" id="UP000472274"/>
    </source>
</evidence>
<keyword evidence="6" id="KW-0472">Membrane</keyword>
<dbReference type="Pfam" id="PF00969">
    <property type="entry name" value="MHC_II_beta"/>
    <property type="match status" value="1"/>
</dbReference>
<feature type="compositionally biased region" description="Low complexity" evidence="10">
    <location>
        <begin position="176"/>
        <end position="186"/>
    </location>
</feature>
<keyword evidence="4" id="KW-1133">Transmembrane helix</keyword>
<feature type="chain" id="PRO_5025413385" description="MHC class II beta chain N-terminal domain-containing protein" evidence="11">
    <location>
        <begin position="33"/>
        <end position="202"/>
    </location>
</feature>
<keyword evidence="2" id="KW-0812">Transmembrane</keyword>
<evidence type="ECO:0000256" key="4">
    <source>
        <dbReference type="ARBA" id="ARBA00022989"/>
    </source>
</evidence>
<dbReference type="GeneTree" id="ENSGT00950000183127"/>
<dbReference type="GO" id="GO:0002504">
    <property type="term" value="P:antigen processing and presentation of peptide or polysaccharide antigen via MHC class II"/>
    <property type="evidence" value="ECO:0007669"/>
    <property type="project" value="UniProtKB-KW"/>
</dbReference>
<keyword evidence="9" id="KW-0491">MHC II</keyword>
<keyword evidence="11" id="KW-0732">Signal</keyword>
<evidence type="ECO:0000313" key="13">
    <source>
        <dbReference type="Ensembl" id="ENSTMTP00000013532.1"/>
    </source>
</evidence>
<evidence type="ECO:0000259" key="12">
    <source>
        <dbReference type="SMART" id="SM00921"/>
    </source>
</evidence>
<organism evidence="13 14">
    <name type="scientific">Terrapene triunguis</name>
    <name type="common">Three-toed box turtle</name>
    <dbReference type="NCBI Taxonomy" id="2587831"/>
    <lineage>
        <taxon>Eukaryota</taxon>
        <taxon>Metazoa</taxon>
        <taxon>Chordata</taxon>
        <taxon>Craniata</taxon>
        <taxon>Vertebrata</taxon>
        <taxon>Euteleostomi</taxon>
        <taxon>Archelosauria</taxon>
        <taxon>Testudinata</taxon>
        <taxon>Testudines</taxon>
        <taxon>Cryptodira</taxon>
        <taxon>Durocryptodira</taxon>
        <taxon>Testudinoidea</taxon>
        <taxon>Emydidae</taxon>
        <taxon>Terrapene</taxon>
    </lineage>
</organism>
<keyword evidence="8" id="KW-0325">Glycoprotein</keyword>
<dbReference type="PANTHER" id="PTHR19944:SF99">
    <property type="entry name" value="HLA CLASS II HISTOCOMPATIBILITY ANTIGEN, DRB1 BETA CHAIN"/>
    <property type="match status" value="1"/>
</dbReference>
<reference evidence="13" key="2">
    <citation type="submission" date="2025-09" db="UniProtKB">
        <authorList>
            <consortium name="Ensembl"/>
        </authorList>
    </citation>
    <scope>IDENTIFICATION</scope>
</reference>
<evidence type="ECO:0000256" key="8">
    <source>
        <dbReference type="ARBA" id="ARBA00023180"/>
    </source>
</evidence>